<dbReference type="InterPro" id="IPR003749">
    <property type="entry name" value="ThiS/MoaD-like"/>
</dbReference>
<dbReference type="Gene3D" id="3.10.20.30">
    <property type="match status" value="1"/>
</dbReference>
<dbReference type="NCBIfam" id="TIGR01683">
    <property type="entry name" value="thiS"/>
    <property type="match status" value="1"/>
</dbReference>
<dbReference type="GO" id="GO:1990107">
    <property type="term" value="F:thiazole synthase activity"/>
    <property type="evidence" value="ECO:0007669"/>
    <property type="project" value="UniProtKB-EC"/>
</dbReference>
<evidence type="ECO:0000256" key="8">
    <source>
        <dbReference type="HAMAP-Rule" id="MF_00443"/>
    </source>
</evidence>
<accession>A0A0K2SGC0</accession>
<gene>
    <name evidence="8" type="primary">thiG</name>
    <name evidence="10" type="ORF">LIP_0283</name>
</gene>
<sequence length="344" mass="36733">MRILLNGESRELEGTTATLADLVRSLDRLPERLAAAVNEEVVPRERWDQVGLAEGDRVDLVRVMAGGSQQAEPTERAPHEAGPAEGDALVIAGVPLRSRLMAGTGKFSDPRAMRRALEASGAEVVTCSIRYMDLTGSGDDPLFLDQLELSRFRLLPNTAGARTARDAIHMAHLAREATGTSWLKLEVIGDPETLWPDPEGTLEAARILVSEGFAVLPYTSYDLVTALRLEEAGCATVMPMASMIGSGQGFIDWSSIRRIVERVKVPVIVDAGLRSPSDVAMAMELGADGVLVNSAIARASDPVGMASALRLAVDAGRLAYRAGLMPRRETAEPSSPARGVVRAS</sequence>
<dbReference type="Proteomes" id="UP000065807">
    <property type="component" value="Chromosome"/>
</dbReference>
<comment type="subcellular location">
    <subcellularLocation>
        <location evidence="8">Cytoplasm</location>
    </subcellularLocation>
</comment>
<keyword evidence="11" id="KW-1185">Reference proteome</keyword>
<comment type="similarity">
    <text evidence="8">Belongs to the ThiG family.</text>
</comment>
<evidence type="ECO:0000256" key="5">
    <source>
        <dbReference type="ARBA" id="ARBA00022977"/>
    </source>
</evidence>
<evidence type="ECO:0000256" key="4">
    <source>
        <dbReference type="ARBA" id="ARBA00022679"/>
    </source>
</evidence>
<keyword evidence="5 8" id="KW-0784">Thiamine biosynthesis</keyword>
<reference evidence="11" key="2">
    <citation type="journal article" date="2016" name="Int. J. Syst. Evol. Microbiol.">
        <title>Complete genome sequence and cell structure of Limnochorda pilosa, a Gram-negative spore-former within the phylum Firmicutes.</title>
        <authorList>
            <person name="Watanabe M."/>
            <person name="Kojima H."/>
            <person name="Fukui M."/>
        </authorList>
    </citation>
    <scope>NUCLEOTIDE SEQUENCE [LARGE SCALE GENOMIC DNA]</scope>
    <source>
        <strain evidence="11">HC45</strain>
    </source>
</reference>
<dbReference type="Pfam" id="PF02597">
    <property type="entry name" value="ThiS"/>
    <property type="match status" value="1"/>
</dbReference>
<protein>
    <recommendedName>
        <fullName evidence="3 8">Thiazole synthase</fullName>
        <ecNumber evidence="3 8">2.8.1.10</ecNumber>
    </recommendedName>
</protein>
<feature type="binding site" evidence="8">
    <location>
        <begin position="271"/>
        <end position="272"/>
    </location>
    <ligand>
        <name>1-deoxy-D-xylulose 5-phosphate</name>
        <dbReference type="ChEBI" id="CHEBI:57792"/>
    </ligand>
</feature>
<dbReference type="CDD" id="cd00565">
    <property type="entry name" value="Ubl_ThiS"/>
    <property type="match status" value="1"/>
</dbReference>
<dbReference type="CDD" id="cd04728">
    <property type="entry name" value="ThiG"/>
    <property type="match status" value="1"/>
</dbReference>
<dbReference type="InterPro" id="IPR016155">
    <property type="entry name" value="Mopterin_synth/thiamin_S_b"/>
</dbReference>
<evidence type="ECO:0000313" key="10">
    <source>
        <dbReference type="EMBL" id="BAS26140.1"/>
    </source>
</evidence>
<feature type="binding site" evidence="8">
    <location>
        <position position="245"/>
    </location>
    <ligand>
        <name>1-deoxy-D-xylulose 5-phosphate</name>
        <dbReference type="ChEBI" id="CHEBI:57792"/>
    </ligand>
</feature>
<dbReference type="InterPro" id="IPR012675">
    <property type="entry name" value="Beta-grasp_dom_sf"/>
</dbReference>
<comment type="catalytic activity">
    <reaction evidence="7 8">
        <text>[ThiS sulfur-carrier protein]-C-terminal-Gly-aminoethanethioate + 2-iminoacetate + 1-deoxy-D-xylulose 5-phosphate = [ThiS sulfur-carrier protein]-C-terminal Gly-Gly + 2-[(2R,5Z)-2-carboxy-4-methylthiazol-5(2H)-ylidene]ethyl phosphate + 2 H2O + H(+)</text>
        <dbReference type="Rhea" id="RHEA:26297"/>
        <dbReference type="Rhea" id="RHEA-COMP:12909"/>
        <dbReference type="Rhea" id="RHEA-COMP:19908"/>
        <dbReference type="ChEBI" id="CHEBI:15377"/>
        <dbReference type="ChEBI" id="CHEBI:15378"/>
        <dbReference type="ChEBI" id="CHEBI:57792"/>
        <dbReference type="ChEBI" id="CHEBI:62899"/>
        <dbReference type="ChEBI" id="CHEBI:77846"/>
        <dbReference type="ChEBI" id="CHEBI:90778"/>
        <dbReference type="ChEBI" id="CHEBI:232372"/>
        <dbReference type="EC" id="2.8.1.10"/>
    </reaction>
</comment>
<dbReference type="AlphaFoldDB" id="A0A0K2SGC0"/>
<dbReference type="PANTHER" id="PTHR34266">
    <property type="entry name" value="THIAZOLE SYNTHASE"/>
    <property type="match status" value="1"/>
</dbReference>
<evidence type="ECO:0000256" key="2">
    <source>
        <dbReference type="ARBA" id="ARBA00004948"/>
    </source>
</evidence>
<dbReference type="PATRIC" id="fig|1555112.3.peg.296"/>
<organism evidence="10 11">
    <name type="scientific">Limnochorda pilosa</name>
    <dbReference type="NCBI Taxonomy" id="1555112"/>
    <lineage>
        <taxon>Bacteria</taxon>
        <taxon>Bacillati</taxon>
        <taxon>Bacillota</taxon>
        <taxon>Limnochordia</taxon>
        <taxon>Limnochordales</taxon>
        <taxon>Limnochordaceae</taxon>
        <taxon>Limnochorda</taxon>
    </lineage>
</organism>
<dbReference type="EC" id="2.8.1.10" evidence="3 8"/>
<evidence type="ECO:0000256" key="1">
    <source>
        <dbReference type="ARBA" id="ARBA00002834"/>
    </source>
</evidence>
<dbReference type="PANTHER" id="PTHR34266:SF2">
    <property type="entry name" value="THIAZOLE SYNTHASE"/>
    <property type="match status" value="1"/>
</dbReference>
<dbReference type="Gene3D" id="3.20.20.70">
    <property type="entry name" value="Aldolase class I"/>
    <property type="match status" value="1"/>
</dbReference>
<dbReference type="Pfam" id="PF05690">
    <property type="entry name" value="ThiG"/>
    <property type="match status" value="1"/>
</dbReference>
<evidence type="ECO:0000259" key="9">
    <source>
        <dbReference type="Pfam" id="PF05690"/>
    </source>
</evidence>
<dbReference type="KEGG" id="lpil:LIP_0283"/>
<dbReference type="HAMAP" id="MF_00443">
    <property type="entry name" value="ThiG"/>
    <property type="match status" value="1"/>
</dbReference>
<evidence type="ECO:0000313" key="11">
    <source>
        <dbReference type="Proteomes" id="UP000065807"/>
    </source>
</evidence>
<dbReference type="GO" id="GO:0005737">
    <property type="term" value="C:cytoplasm"/>
    <property type="evidence" value="ECO:0007669"/>
    <property type="project" value="UniProtKB-SubCell"/>
</dbReference>
<keyword evidence="8" id="KW-0963">Cytoplasm</keyword>
<keyword evidence="4 8" id="KW-0808">Transferase</keyword>
<dbReference type="OrthoDB" id="9805935at2"/>
<feature type="active site" description="Schiff-base intermediate with DXP" evidence="8">
    <location>
        <position position="184"/>
    </location>
</feature>
<comment type="pathway">
    <text evidence="2 8">Cofactor biosynthesis; thiamine diphosphate biosynthesis.</text>
</comment>
<dbReference type="GO" id="GO:0009229">
    <property type="term" value="P:thiamine diphosphate biosynthetic process"/>
    <property type="evidence" value="ECO:0007669"/>
    <property type="project" value="UniProtKB-UniRule"/>
</dbReference>
<dbReference type="EMBL" id="AP014924">
    <property type="protein sequence ID" value="BAS26140.1"/>
    <property type="molecule type" value="Genomic_DNA"/>
</dbReference>
<comment type="function">
    <text evidence="1 8">Catalyzes the rearrangement of 1-deoxy-D-xylulose 5-phosphate (DXP) to produce the thiazole phosphate moiety of thiamine. Sulfur is provided by the thiocarboxylate moiety of the carrier protein ThiS. In vitro, sulfur can be provided by H(2)S.</text>
</comment>
<reference evidence="11" key="1">
    <citation type="submission" date="2015-07" db="EMBL/GenBank/DDBJ databases">
        <title>Complete genome sequence and phylogenetic analysis of Limnochorda pilosa.</title>
        <authorList>
            <person name="Watanabe M."/>
            <person name="Kojima H."/>
            <person name="Fukui M."/>
        </authorList>
    </citation>
    <scope>NUCLEOTIDE SEQUENCE [LARGE SCALE GENOMIC DNA]</scope>
    <source>
        <strain evidence="11">HC45</strain>
    </source>
</reference>
<feature type="domain" description="Thiazole synthase ThiG" evidence="9">
    <location>
        <begin position="91"/>
        <end position="336"/>
    </location>
</feature>
<keyword evidence="6 8" id="KW-0704">Schiff base</keyword>
<evidence type="ECO:0000256" key="6">
    <source>
        <dbReference type="ARBA" id="ARBA00023270"/>
    </source>
</evidence>
<name>A0A0K2SGC0_LIMPI</name>
<evidence type="ECO:0000256" key="7">
    <source>
        <dbReference type="ARBA" id="ARBA00049897"/>
    </source>
</evidence>
<dbReference type="InterPro" id="IPR013785">
    <property type="entry name" value="Aldolase_TIM"/>
</dbReference>
<comment type="subunit">
    <text evidence="8">Homotetramer. Forms heterodimers with either ThiH or ThiS.</text>
</comment>
<dbReference type="SUPFAM" id="SSF110399">
    <property type="entry name" value="ThiG-like"/>
    <property type="match status" value="1"/>
</dbReference>
<dbReference type="InterPro" id="IPR010035">
    <property type="entry name" value="Thi_S"/>
</dbReference>
<evidence type="ECO:0000256" key="3">
    <source>
        <dbReference type="ARBA" id="ARBA00011960"/>
    </source>
</evidence>
<dbReference type="InterPro" id="IPR033983">
    <property type="entry name" value="Thiazole_synthase_ThiG"/>
</dbReference>
<dbReference type="SUPFAM" id="SSF54285">
    <property type="entry name" value="MoaD/ThiS"/>
    <property type="match status" value="1"/>
</dbReference>
<proteinExistence type="inferred from homology"/>
<dbReference type="RefSeq" id="WP_082725696.1">
    <property type="nucleotide sequence ID" value="NZ_AP014924.1"/>
</dbReference>
<dbReference type="InterPro" id="IPR008867">
    <property type="entry name" value="ThiG"/>
</dbReference>
<dbReference type="STRING" id="1555112.LIP_0283"/>
<feature type="binding site" evidence="8">
    <location>
        <begin position="293"/>
        <end position="294"/>
    </location>
    <ligand>
        <name>1-deoxy-D-xylulose 5-phosphate</name>
        <dbReference type="ChEBI" id="CHEBI:57792"/>
    </ligand>
</feature>
<dbReference type="UniPathway" id="UPA00060"/>